<dbReference type="InterPro" id="IPR029058">
    <property type="entry name" value="AB_hydrolase_fold"/>
</dbReference>
<dbReference type="PANTHER" id="PTHR43689">
    <property type="entry name" value="HYDROLASE"/>
    <property type="match status" value="1"/>
</dbReference>
<dbReference type="Pfam" id="PF12697">
    <property type="entry name" value="Abhydrolase_6"/>
    <property type="match status" value="1"/>
</dbReference>
<sequence length="294" mass="31417">MAHTGLVALTDNRDRVSPDADLGGPGRVHRLGKSRLGELELVYEHLRAPVAPTAAPPVYVLVHGIGMGRRTLLPLAEDLATDGDAWVVDLPGFGDAPEPARAPTMADLGALVAAFVRDVVRPRTAPGRPLVLIGHSMGTQVATETAAQAPELVDGLVLIAPTINPAERHATVQALRLVQDLAVESVGVLVTGLTEYLRSDPRWFFTVLAKMLTHRAEERLPAVQAPTLVLRGSLDHVSPRDWAQQVARLVPDARAADVPGQSHGTLLRDPHPIAALVRRFALRRFGAEPSASPD</sequence>
<dbReference type="SMART" id="SM00824">
    <property type="entry name" value="PKS_TE"/>
    <property type="match status" value="1"/>
</dbReference>
<keyword evidence="4" id="KW-1185">Reference proteome</keyword>
<dbReference type="EMBL" id="BSUK01000001">
    <property type="protein sequence ID" value="GMA25269.1"/>
    <property type="molecule type" value="Genomic_DNA"/>
</dbReference>
<evidence type="ECO:0000313" key="4">
    <source>
        <dbReference type="Proteomes" id="UP001157091"/>
    </source>
</evidence>
<feature type="region of interest" description="Disordered" evidence="1">
    <location>
        <begin position="1"/>
        <end position="25"/>
    </location>
</feature>
<dbReference type="Proteomes" id="UP001157091">
    <property type="component" value="Unassembled WGS sequence"/>
</dbReference>
<name>A0ABQ6I3D5_9MICO</name>
<comment type="caution">
    <text evidence="3">The sequence shown here is derived from an EMBL/GenBank/DDBJ whole genome shotgun (WGS) entry which is preliminary data.</text>
</comment>
<dbReference type="Gene3D" id="3.40.50.1820">
    <property type="entry name" value="alpha/beta hydrolase"/>
    <property type="match status" value="1"/>
</dbReference>
<evidence type="ECO:0000259" key="2">
    <source>
        <dbReference type="SMART" id="SM00824"/>
    </source>
</evidence>
<keyword evidence="3" id="KW-0378">Hydrolase</keyword>
<dbReference type="InterPro" id="IPR000073">
    <property type="entry name" value="AB_hydrolase_1"/>
</dbReference>
<accession>A0ABQ6I3D5</accession>
<dbReference type="InterPro" id="IPR020802">
    <property type="entry name" value="TesA-like"/>
</dbReference>
<feature type="domain" description="Thioesterase TesA-like" evidence="2">
    <location>
        <begin position="65"/>
        <end position="281"/>
    </location>
</feature>
<dbReference type="PANTHER" id="PTHR43689:SF8">
    <property type="entry name" value="ALPHA_BETA-HYDROLASES SUPERFAMILY PROTEIN"/>
    <property type="match status" value="1"/>
</dbReference>
<reference evidence="4" key="1">
    <citation type="journal article" date="2019" name="Int. J. Syst. Evol. Microbiol.">
        <title>The Global Catalogue of Microorganisms (GCM) 10K type strain sequencing project: providing services to taxonomists for standard genome sequencing and annotation.</title>
        <authorList>
            <consortium name="The Broad Institute Genomics Platform"/>
            <consortium name="The Broad Institute Genome Sequencing Center for Infectious Disease"/>
            <person name="Wu L."/>
            <person name="Ma J."/>
        </authorList>
    </citation>
    <scope>NUCLEOTIDE SEQUENCE [LARGE SCALE GENOMIC DNA]</scope>
    <source>
        <strain evidence="4">NBRC 106348</strain>
    </source>
</reference>
<protein>
    <submittedName>
        <fullName evidence="3">Alpha/beta hydrolase</fullName>
    </submittedName>
</protein>
<dbReference type="SUPFAM" id="SSF53474">
    <property type="entry name" value="alpha/beta-Hydrolases"/>
    <property type="match status" value="1"/>
</dbReference>
<proteinExistence type="predicted"/>
<evidence type="ECO:0000256" key="1">
    <source>
        <dbReference type="SAM" id="MobiDB-lite"/>
    </source>
</evidence>
<gene>
    <name evidence="3" type="ORF">GCM10025864_30280</name>
</gene>
<evidence type="ECO:0000313" key="3">
    <source>
        <dbReference type="EMBL" id="GMA25269.1"/>
    </source>
</evidence>
<organism evidence="3 4">
    <name type="scientific">Luteimicrobium album</name>
    <dbReference type="NCBI Taxonomy" id="1054550"/>
    <lineage>
        <taxon>Bacteria</taxon>
        <taxon>Bacillati</taxon>
        <taxon>Actinomycetota</taxon>
        <taxon>Actinomycetes</taxon>
        <taxon>Micrococcales</taxon>
        <taxon>Luteimicrobium</taxon>
    </lineage>
</organism>
<dbReference type="GO" id="GO:0016787">
    <property type="term" value="F:hydrolase activity"/>
    <property type="evidence" value="ECO:0007669"/>
    <property type="project" value="UniProtKB-KW"/>
</dbReference>